<evidence type="ECO:0000313" key="2">
    <source>
        <dbReference type="Proteomes" id="UP000014760"/>
    </source>
</evidence>
<accession>X1ZM16</accession>
<dbReference type="EMBL" id="AMQN01032348">
    <property type="status" value="NOT_ANNOTATED_CDS"/>
    <property type="molecule type" value="Genomic_DNA"/>
</dbReference>
<dbReference type="AlphaFoldDB" id="X1ZM16"/>
<dbReference type="EMBL" id="AMQN01032347">
    <property type="status" value="NOT_ANNOTATED_CDS"/>
    <property type="molecule type" value="Genomic_DNA"/>
</dbReference>
<reference evidence="1" key="3">
    <citation type="submission" date="2015-06" db="UniProtKB">
        <authorList>
            <consortium name="EnsemblMetazoa"/>
        </authorList>
    </citation>
    <scope>IDENTIFICATION</scope>
</reference>
<evidence type="ECO:0000313" key="1">
    <source>
        <dbReference type="EnsemblMetazoa" id="CapteP188877"/>
    </source>
</evidence>
<reference evidence="2" key="2">
    <citation type="journal article" date="2013" name="Nature">
        <title>Insights into bilaterian evolution from three spiralian genomes.</title>
        <authorList>
            <person name="Simakov O."/>
            <person name="Marletaz F."/>
            <person name="Cho S.J."/>
            <person name="Edsinger-Gonzales E."/>
            <person name="Havlak P."/>
            <person name="Hellsten U."/>
            <person name="Kuo D.H."/>
            <person name="Larsson T."/>
            <person name="Lv J."/>
            <person name="Arendt D."/>
            <person name="Savage R."/>
            <person name="Osoegawa K."/>
            <person name="de Jong P."/>
            <person name="Grimwood J."/>
            <person name="Chapman J.A."/>
            <person name="Shapiro H."/>
            <person name="Aerts A."/>
            <person name="Otillar R.P."/>
            <person name="Terry A.Y."/>
            <person name="Boore J.L."/>
            <person name="Grigoriev I.V."/>
            <person name="Lindberg D.R."/>
            <person name="Seaver E.C."/>
            <person name="Weisblat D.A."/>
            <person name="Putnam N.H."/>
            <person name="Rokhsar D.S."/>
        </authorList>
    </citation>
    <scope>NUCLEOTIDE SEQUENCE</scope>
    <source>
        <strain evidence="2">I ESC-2004</strain>
    </source>
</reference>
<proteinExistence type="predicted"/>
<protein>
    <submittedName>
        <fullName evidence="1">Uncharacterized protein</fullName>
    </submittedName>
</protein>
<reference evidence="2" key="1">
    <citation type="submission" date="2012-12" db="EMBL/GenBank/DDBJ databases">
        <authorList>
            <person name="Hellsten U."/>
            <person name="Grimwood J."/>
            <person name="Chapman J.A."/>
            <person name="Shapiro H."/>
            <person name="Aerts A."/>
            <person name="Otillar R.P."/>
            <person name="Terry A.Y."/>
            <person name="Boore J.L."/>
            <person name="Simakov O."/>
            <person name="Marletaz F."/>
            <person name="Cho S.-J."/>
            <person name="Edsinger-Gonzales E."/>
            <person name="Havlak P."/>
            <person name="Kuo D.-H."/>
            <person name="Larsson T."/>
            <person name="Lv J."/>
            <person name="Arendt D."/>
            <person name="Savage R."/>
            <person name="Osoegawa K."/>
            <person name="de Jong P."/>
            <person name="Lindberg D.R."/>
            <person name="Seaver E.C."/>
            <person name="Weisblat D.A."/>
            <person name="Putnam N.H."/>
            <person name="Grigoriev I.V."/>
            <person name="Rokhsar D.S."/>
        </authorList>
    </citation>
    <scope>NUCLEOTIDE SEQUENCE</scope>
    <source>
        <strain evidence="2">I ESC-2004</strain>
    </source>
</reference>
<dbReference type="Proteomes" id="UP000014760">
    <property type="component" value="Unassembled WGS sequence"/>
</dbReference>
<sequence>ADIDVNGEESAHITRKERAPGNLASLMQQSERLCPICPKKRELIVCMDGNFGLVCKENSGRSFDPPILAGSLFIDDEDVQRHIKRALRDKQSKYKAVSTSMSIIQILHKQSNFRTAANLKPEVACVLRKPRLSWMLQEYLERYAVTKFP</sequence>
<organism evidence="1 2">
    <name type="scientific">Capitella teleta</name>
    <name type="common">Polychaete worm</name>
    <dbReference type="NCBI Taxonomy" id="283909"/>
    <lineage>
        <taxon>Eukaryota</taxon>
        <taxon>Metazoa</taxon>
        <taxon>Spiralia</taxon>
        <taxon>Lophotrochozoa</taxon>
        <taxon>Annelida</taxon>
        <taxon>Polychaeta</taxon>
        <taxon>Sedentaria</taxon>
        <taxon>Scolecida</taxon>
        <taxon>Capitellidae</taxon>
        <taxon>Capitella</taxon>
    </lineage>
</organism>
<dbReference type="EnsemblMetazoa" id="CapteT188877">
    <property type="protein sequence ID" value="CapteP188877"/>
    <property type="gene ID" value="CapteG188877"/>
</dbReference>
<keyword evidence="2" id="KW-1185">Reference proteome</keyword>
<name>X1ZM16_CAPTE</name>
<dbReference type="HOGENOM" id="CLU_1754251_0_0_1"/>